<sequence>MSGIVSTSQAGEFHSIFQSRQKEILDLLDSTNPSFEISEITKSIIALRTEVEGVSAWLPKYDRARYETQLTELESRVKALRAKERPKSKFAFKAKTKSTSTSTTTSSETTPGTTTPITGQTVLSNALGESSTSGVPVQNQEHTASSSSNAVNVNASSSGSHATHTISSRSHSIVRPPPDVIGSYTLSLSNLSASIIDLRPRHAHTSTTPTSSSNTPSDLPPEAGRPIATLTSLHAKELRRCVLIVPVMGGSAMLSNLEQCLVVVGAQQFRMHSSRDTTILLHVGSLPVIEHSTRLRFGPYPSFLLPTPPPSYSSKHAHVQDFDWVRGGQSPNWSILPSDDESSLIKAEHISTLESENDDGKVDVEALLLDLLPQP</sequence>
<evidence type="ECO:0000256" key="5">
    <source>
        <dbReference type="ARBA" id="ARBA00026055"/>
    </source>
</evidence>
<protein>
    <submittedName>
        <fullName evidence="7">Uncharacterized protein</fullName>
    </submittedName>
</protein>
<dbReference type="InterPro" id="IPR027684">
    <property type="entry name" value="TBCC"/>
</dbReference>
<dbReference type="OrthoDB" id="194775at2759"/>
<keyword evidence="8" id="KW-1185">Reference proteome</keyword>
<accession>A0A5M6C3B5</accession>
<feature type="compositionally biased region" description="Low complexity" evidence="6">
    <location>
        <begin position="144"/>
        <end position="158"/>
    </location>
</feature>
<comment type="subunit">
    <text evidence="5">Supercomplex made of cofactors A to E. Cofactors A and D function by capturing and stabilizing tubulin in a quasi-native conformation. Cofactor E binds to the cofactor D-tubulin complex; interaction with cofactor C then causes the release of tubulin polypeptides that are committed to the native state.</text>
</comment>
<reference evidence="7" key="1">
    <citation type="submission" date="2017-08" db="EMBL/GenBank/DDBJ databases">
        <authorList>
            <person name="Cuomo C."/>
            <person name="Billmyre B."/>
            <person name="Heitman J."/>
        </authorList>
    </citation>
    <scope>NUCLEOTIDE SEQUENCE</scope>
    <source>
        <strain evidence="7">CBS 12478</strain>
    </source>
</reference>
<dbReference type="GO" id="GO:0015631">
    <property type="term" value="F:tubulin binding"/>
    <property type="evidence" value="ECO:0007669"/>
    <property type="project" value="InterPro"/>
</dbReference>
<comment type="subcellular location">
    <subcellularLocation>
        <location evidence="1">Cytoplasm</location>
    </subcellularLocation>
</comment>
<dbReference type="AlphaFoldDB" id="A0A5M6C3B5"/>
<feature type="compositionally biased region" description="Low complexity" evidence="6">
    <location>
        <begin position="205"/>
        <end position="217"/>
    </location>
</feature>
<name>A0A5M6C3B5_9TREE</name>
<dbReference type="Pfam" id="PF16752">
    <property type="entry name" value="TBCC_N"/>
    <property type="match status" value="1"/>
</dbReference>
<dbReference type="PROSITE" id="PS51329">
    <property type="entry name" value="C_CAP_COFACTOR_C"/>
    <property type="match status" value="1"/>
</dbReference>
<evidence type="ECO:0000256" key="6">
    <source>
        <dbReference type="SAM" id="MobiDB-lite"/>
    </source>
</evidence>
<feature type="compositionally biased region" description="Polar residues" evidence="6">
    <location>
        <begin position="159"/>
        <end position="171"/>
    </location>
</feature>
<dbReference type="EMBL" id="CP144059">
    <property type="protein sequence ID" value="WWD20723.1"/>
    <property type="molecule type" value="Genomic_DNA"/>
</dbReference>
<feature type="region of interest" description="Disordered" evidence="6">
    <location>
        <begin position="88"/>
        <end position="177"/>
    </location>
</feature>
<organism evidence="7 8">
    <name type="scientific">Kwoniella shandongensis</name>
    <dbReference type="NCBI Taxonomy" id="1734106"/>
    <lineage>
        <taxon>Eukaryota</taxon>
        <taxon>Fungi</taxon>
        <taxon>Dikarya</taxon>
        <taxon>Basidiomycota</taxon>
        <taxon>Agaricomycotina</taxon>
        <taxon>Tremellomycetes</taxon>
        <taxon>Tremellales</taxon>
        <taxon>Cryptococcaceae</taxon>
        <taxon>Kwoniella</taxon>
    </lineage>
</organism>
<dbReference type="GeneID" id="43587341"/>
<evidence type="ECO:0000256" key="2">
    <source>
        <dbReference type="ARBA" id="ARBA00008848"/>
    </source>
</evidence>
<evidence type="ECO:0000256" key="3">
    <source>
        <dbReference type="ARBA" id="ARBA00022490"/>
    </source>
</evidence>
<feature type="region of interest" description="Disordered" evidence="6">
    <location>
        <begin position="202"/>
        <end position="225"/>
    </location>
</feature>
<dbReference type="Proteomes" id="UP000322225">
    <property type="component" value="Chromosome 9"/>
</dbReference>
<proteinExistence type="inferred from homology"/>
<dbReference type="InterPro" id="IPR038397">
    <property type="entry name" value="TBCC_N_sf"/>
</dbReference>
<dbReference type="InterPro" id="IPR016098">
    <property type="entry name" value="CAP/MinC_C"/>
</dbReference>
<dbReference type="PANTHER" id="PTHR15139">
    <property type="entry name" value="TUBULIN FOLDING COFACTOR C"/>
    <property type="match status" value="1"/>
</dbReference>
<dbReference type="InterPro" id="IPR017901">
    <property type="entry name" value="C-CAP_CF_C-like"/>
</dbReference>
<dbReference type="KEGG" id="ksn:43587341"/>
<evidence type="ECO:0000256" key="4">
    <source>
        <dbReference type="ARBA" id="ARBA00022990"/>
    </source>
</evidence>
<dbReference type="GO" id="GO:0007021">
    <property type="term" value="P:tubulin complex assembly"/>
    <property type="evidence" value="ECO:0007669"/>
    <property type="project" value="TreeGrafter"/>
</dbReference>
<feature type="compositionally biased region" description="Polar residues" evidence="6">
    <location>
        <begin position="122"/>
        <end position="143"/>
    </location>
</feature>
<reference evidence="7" key="2">
    <citation type="submission" date="2024-01" db="EMBL/GenBank/DDBJ databases">
        <title>Comparative genomics of Cryptococcus and Kwoniella reveals pathogenesis evolution and contrasting modes of karyotype evolution via chromosome fusion or intercentromeric recombination.</title>
        <authorList>
            <person name="Coelho M.A."/>
            <person name="David-Palma M."/>
            <person name="Shea T."/>
            <person name="Bowers K."/>
            <person name="McGinley-Smith S."/>
            <person name="Mohammad A.W."/>
            <person name="Gnirke A."/>
            <person name="Yurkov A.M."/>
            <person name="Nowrousian M."/>
            <person name="Sun S."/>
            <person name="Cuomo C.A."/>
            <person name="Heitman J."/>
        </authorList>
    </citation>
    <scope>NUCLEOTIDE SEQUENCE</scope>
    <source>
        <strain evidence="7">CBS 12478</strain>
    </source>
</reference>
<comment type="similarity">
    <text evidence="2">Belongs to the TBCC family.</text>
</comment>
<dbReference type="GO" id="GO:0005737">
    <property type="term" value="C:cytoplasm"/>
    <property type="evidence" value="ECO:0007669"/>
    <property type="project" value="UniProtKB-SubCell"/>
</dbReference>
<feature type="compositionally biased region" description="Low complexity" evidence="6">
    <location>
        <begin position="97"/>
        <end position="121"/>
    </location>
</feature>
<dbReference type="Gene3D" id="1.20.58.1250">
    <property type="entry name" value="Tubulin Binding Cofactor C, N-terminal domain"/>
    <property type="match status" value="1"/>
</dbReference>
<dbReference type="Gene3D" id="2.160.20.70">
    <property type="match status" value="1"/>
</dbReference>
<dbReference type="Pfam" id="PF07986">
    <property type="entry name" value="TBCC"/>
    <property type="match status" value="1"/>
</dbReference>
<dbReference type="PANTHER" id="PTHR15139:SF0">
    <property type="entry name" value="TUBULIN-SPECIFIC CHAPERONE C"/>
    <property type="match status" value="1"/>
</dbReference>
<dbReference type="GO" id="GO:0007023">
    <property type="term" value="P:post-chaperonin tubulin folding pathway"/>
    <property type="evidence" value="ECO:0007669"/>
    <property type="project" value="InterPro"/>
</dbReference>
<evidence type="ECO:0000313" key="7">
    <source>
        <dbReference type="EMBL" id="WWD20723.1"/>
    </source>
</evidence>
<evidence type="ECO:0000313" key="8">
    <source>
        <dbReference type="Proteomes" id="UP000322225"/>
    </source>
</evidence>
<dbReference type="RefSeq" id="XP_031862544.1">
    <property type="nucleotide sequence ID" value="XM_032003222.1"/>
</dbReference>
<gene>
    <name evidence="7" type="ORF">CI109_105199</name>
</gene>
<evidence type="ECO:0000256" key="1">
    <source>
        <dbReference type="ARBA" id="ARBA00004496"/>
    </source>
</evidence>
<keyword evidence="3" id="KW-0963">Cytoplasm</keyword>
<dbReference type="InterPro" id="IPR031925">
    <property type="entry name" value="TBCC_N"/>
</dbReference>
<keyword evidence="4" id="KW-0007">Acetylation</keyword>
<dbReference type="InterPro" id="IPR012945">
    <property type="entry name" value="Tubulin-bd_cofactor_C_dom"/>
</dbReference>